<feature type="domain" description="DUF58" evidence="1">
    <location>
        <begin position="86"/>
        <end position="309"/>
    </location>
</feature>
<dbReference type="Pfam" id="PF01882">
    <property type="entry name" value="DUF58"/>
    <property type="match status" value="1"/>
</dbReference>
<protein>
    <recommendedName>
        <fullName evidence="1">DUF58 domain-containing protein</fullName>
    </recommendedName>
</protein>
<dbReference type="KEGG" id="hsw:Hsw_1346"/>
<evidence type="ECO:0000313" key="3">
    <source>
        <dbReference type="Proteomes" id="UP000019423"/>
    </source>
</evidence>
<dbReference type="Gene3D" id="3.40.50.410">
    <property type="entry name" value="von Willebrand factor, type A domain"/>
    <property type="match status" value="1"/>
</dbReference>
<dbReference type="PANTHER" id="PTHR33608:SF7">
    <property type="entry name" value="DUF58 DOMAIN-CONTAINING PROTEIN"/>
    <property type="match status" value="1"/>
</dbReference>
<proteinExistence type="predicted"/>
<reference evidence="2 3" key="1">
    <citation type="submission" date="2014-01" db="EMBL/GenBank/DDBJ databases">
        <title>Complete genome sequence of ionizing-radiation resistance bacterium Hymenobacter swuensis DY53.</title>
        <authorList>
            <person name="Jung J.-H."/>
            <person name="Jeong S.-W."/>
            <person name="Joe M.-H."/>
            <person name="Cho y.-j."/>
            <person name="Kim M.-K."/>
            <person name="Lim S.-Y."/>
        </authorList>
    </citation>
    <scope>NUCLEOTIDE SEQUENCE [LARGE SCALE GENOMIC DNA]</scope>
    <source>
        <strain evidence="2 3">DY53</strain>
    </source>
</reference>
<gene>
    <name evidence="2" type="ORF">Hsw_1346</name>
</gene>
<accession>W8F314</accession>
<dbReference type="HOGENOM" id="CLU_054927_3_1_10"/>
<dbReference type="SUPFAM" id="SSF53300">
    <property type="entry name" value="vWA-like"/>
    <property type="match status" value="1"/>
</dbReference>
<organism evidence="2 3">
    <name type="scientific">Hymenobacter swuensis DY53</name>
    <dbReference type="NCBI Taxonomy" id="1227739"/>
    <lineage>
        <taxon>Bacteria</taxon>
        <taxon>Pseudomonadati</taxon>
        <taxon>Bacteroidota</taxon>
        <taxon>Cytophagia</taxon>
        <taxon>Cytophagales</taxon>
        <taxon>Hymenobacteraceae</taxon>
        <taxon>Hymenobacter</taxon>
    </lineage>
</organism>
<dbReference type="AlphaFoldDB" id="W8F314"/>
<dbReference type="PANTHER" id="PTHR33608">
    <property type="entry name" value="BLL2464 PROTEIN"/>
    <property type="match status" value="1"/>
</dbReference>
<dbReference type="eggNOG" id="COG1721">
    <property type="taxonomic scope" value="Bacteria"/>
</dbReference>
<dbReference type="STRING" id="1227739.Hsw_1346"/>
<dbReference type="Proteomes" id="UP000019423">
    <property type="component" value="Chromosome"/>
</dbReference>
<evidence type="ECO:0000259" key="1">
    <source>
        <dbReference type="Pfam" id="PF01882"/>
    </source>
</evidence>
<keyword evidence="3" id="KW-1185">Reference proteome</keyword>
<sequence length="348" mass="39788">MESGLQWSELLPVLRRSYGVTPSVLHAPILSYLAPPASVFAMAQPLDLAAVRSFSNLEFLARQLVEGFITGLHQSPYHGFSVEFSEHRLYNPGESTRHLDWKVFARTDKLFVKRYEEETNLRCHLLLDVSPSMYYPAPGHDKLRFSVLCAAALTTLLQKQRDAVGLVTFANEVELQTPVRSTSTHRHTLLLTLQQLLERASAPGRAHTNVAGVIHTIAQQIPKRSLVVLFSDMLGRAPEEQTETLAALQHLRHQHHEVLLFHVMDRATEADFNFQDRPYLFEDLETGQTIKLQPNQVREQYQATMRQYEQELALRCGQYKIDFVPVDIRKPFDKVLHAYLIKRGKVRG</sequence>
<dbReference type="CDD" id="cd00198">
    <property type="entry name" value="vWFA"/>
    <property type="match status" value="1"/>
</dbReference>
<dbReference type="EMBL" id="CP007145">
    <property type="protein sequence ID" value="AHJ96941.1"/>
    <property type="molecule type" value="Genomic_DNA"/>
</dbReference>
<dbReference type="InterPro" id="IPR036465">
    <property type="entry name" value="vWFA_dom_sf"/>
</dbReference>
<evidence type="ECO:0000313" key="2">
    <source>
        <dbReference type="EMBL" id="AHJ96941.1"/>
    </source>
</evidence>
<name>W8F314_9BACT</name>
<dbReference type="PATRIC" id="fig|1227739.3.peg.1583"/>
<dbReference type="InterPro" id="IPR002881">
    <property type="entry name" value="DUF58"/>
</dbReference>